<feature type="region of interest" description="Disordered" evidence="1">
    <location>
        <begin position="43"/>
        <end position="70"/>
    </location>
</feature>
<dbReference type="RefSeq" id="WP_139240956.1">
    <property type="nucleotide sequence ID" value="NZ_FQTT01000012.1"/>
</dbReference>
<dbReference type="OrthoDB" id="3260615at2"/>
<keyword evidence="3" id="KW-1185">Reference proteome</keyword>
<evidence type="ECO:0000313" key="2">
    <source>
        <dbReference type="EMBL" id="SHE25857.1"/>
    </source>
</evidence>
<gene>
    <name evidence="2" type="ORF">ACGLYG10_2094</name>
</gene>
<reference evidence="3" key="1">
    <citation type="submission" date="2016-09" db="EMBL/GenBank/DDBJ databases">
        <authorList>
            <person name="Strepis N."/>
        </authorList>
    </citation>
    <scope>NUCLEOTIDE SEQUENCE [LARGE SCALE GENOMIC DNA]</scope>
</reference>
<dbReference type="EMBL" id="FQTT01000012">
    <property type="protein sequence ID" value="SHE25857.1"/>
    <property type="molecule type" value="Genomic_DNA"/>
</dbReference>
<dbReference type="AlphaFoldDB" id="A0A1M4S1J4"/>
<organism evidence="2 3">
    <name type="scientific">Actinomyces glycerinitolerans</name>
    <dbReference type="NCBI Taxonomy" id="1892869"/>
    <lineage>
        <taxon>Bacteria</taxon>
        <taxon>Bacillati</taxon>
        <taxon>Actinomycetota</taxon>
        <taxon>Actinomycetes</taxon>
        <taxon>Actinomycetales</taxon>
        <taxon>Actinomycetaceae</taxon>
        <taxon>Actinomyces</taxon>
    </lineage>
</organism>
<accession>A0A1M4S1J4</accession>
<protein>
    <submittedName>
        <fullName evidence="2">Uncharacterized protein</fullName>
    </submittedName>
</protein>
<evidence type="ECO:0000313" key="3">
    <source>
        <dbReference type="Proteomes" id="UP000184291"/>
    </source>
</evidence>
<evidence type="ECO:0000256" key="1">
    <source>
        <dbReference type="SAM" id="MobiDB-lite"/>
    </source>
</evidence>
<proteinExistence type="predicted"/>
<name>A0A1M4S1J4_9ACTO</name>
<dbReference type="Proteomes" id="UP000184291">
    <property type="component" value="Unassembled WGS sequence"/>
</dbReference>
<sequence length="117" mass="11652">MADADIHIVGGDLEMLASSLEELRDGIGALDVSGPLERIGAAMPGSLSSGSAGTAVSGLESRRTSLGGRYGDVGEGVRDLVSTHRSNDEFVAQGAAALGAAVSAAAGNQWARAKGPM</sequence>
<dbReference type="STRING" id="1892869.ACGLYG10_2094"/>